<organism evidence="2">
    <name type="scientific">candidate division WOR-3 bacterium</name>
    <dbReference type="NCBI Taxonomy" id="2052148"/>
    <lineage>
        <taxon>Bacteria</taxon>
        <taxon>Bacteria division WOR-3</taxon>
    </lineage>
</organism>
<dbReference type="AlphaFoldDB" id="A0A7C4Y3V0"/>
<reference evidence="2" key="1">
    <citation type="journal article" date="2020" name="mSystems">
        <title>Genome- and Community-Level Interaction Insights into Carbon Utilization and Element Cycling Functions of Hydrothermarchaeota in Hydrothermal Sediment.</title>
        <authorList>
            <person name="Zhou Z."/>
            <person name="Liu Y."/>
            <person name="Xu W."/>
            <person name="Pan J."/>
            <person name="Luo Z.H."/>
            <person name="Li M."/>
        </authorList>
    </citation>
    <scope>NUCLEOTIDE SEQUENCE [LARGE SCALE GENOMIC DNA]</scope>
    <source>
        <strain evidence="2">SpSt-780</strain>
    </source>
</reference>
<evidence type="ECO:0000313" key="2">
    <source>
        <dbReference type="EMBL" id="HGW90961.1"/>
    </source>
</evidence>
<protein>
    <recommendedName>
        <fullName evidence="1">BPL/LPL catalytic domain-containing protein</fullName>
    </recommendedName>
</protein>
<dbReference type="SUPFAM" id="SSF55681">
    <property type="entry name" value="Class II aaRS and biotin synthetases"/>
    <property type="match status" value="1"/>
</dbReference>
<dbReference type="EMBL" id="DTHG01000004">
    <property type="protein sequence ID" value="HGW90961.1"/>
    <property type="molecule type" value="Genomic_DNA"/>
</dbReference>
<gene>
    <name evidence="2" type="ORF">ENV67_00255</name>
</gene>
<dbReference type="PANTHER" id="PTHR43679:SF2">
    <property type="entry name" value="OCTANOYL-[GCVH]:PROTEIN N-OCTANOYLTRANSFERASE"/>
    <property type="match status" value="1"/>
</dbReference>
<evidence type="ECO:0000259" key="1">
    <source>
        <dbReference type="PROSITE" id="PS51733"/>
    </source>
</evidence>
<dbReference type="InterPro" id="IPR050664">
    <property type="entry name" value="Octanoyltrans_LipM/LipL"/>
</dbReference>
<dbReference type="PROSITE" id="PS51733">
    <property type="entry name" value="BPL_LPL_CATALYTIC"/>
    <property type="match status" value="1"/>
</dbReference>
<comment type="caution">
    <text evidence="2">The sequence shown here is derived from an EMBL/GenBank/DDBJ whole genome shotgun (WGS) entry which is preliminary data.</text>
</comment>
<accession>A0A7C4Y3V0</accession>
<dbReference type="Pfam" id="PF21948">
    <property type="entry name" value="LplA-B_cat"/>
    <property type="match status" value="1"/>
</dbReference>
<name>A0A7C4Y3V0_UNCW3</name>
<feature type="domain" description="BPL/LPL catalytic" evidence="1">
    <location>
        <begin position="30"/>
        <end position="218"/>
    </location>
</feature>
<proteinExistence type="predicted"/>
<dbReference type="PANTHER" id="PTHR43679">
    <property type="entry name" value="OCTANOYLTRANSFERASE LIPM-RELATED"/>
    <property type="match status" value="1"/>
</dbReference>
<dbReference type="InterPro" id="IPR045864">
    <property type="entry name" value="aa-tRNA-synth_II/BPL/LPL"/>
</dbReference>
<dbReference type="InterPro" id="IPR004143">
    <property type="entry name" value="BPL_LPL_catalytic"/>
</dbReference>
<sequence length="228" mass="26413">MEKWFFIDTGFKDPFFNMSFDESLMKYIEDKEIVILRFFNFSPPSITLGANQEIPEWVKELSNKGFPYVKRPTGGRAVIHSNDFTYSIVFKKTNPLIGGSVLESFRKISEGFKRAFEILGIEVERVEKKGRIQSDLCFDDISIYELSCKGKKLIGSAQARRRDVCLQQGTVHLDEPDSNFPKSTGMITLKEILKKDIELKEFKDVVKRGFKDVFHIDYEELNIEDIKI</sequence>
<dbReference type="Gene3D" id="3.30.930.10">
    <property type="entry name" value="Bira Bifunctional Protein, Domain 2"/>
    <property type="match status" value="1"/>
</dbReference>